<proteinExistence type="predicted"/>
<dbReference type="eggNOG" id="ENOG502Z9IV">
    <property type="taxonomic scope" value="Bacteria"/>
</dbReference>
<evidence type="ECO:0000313" key="1">
    <source>
        <dbReference type="EMBL" id="EHG21668.1"/>
    </source>
</evidence>
<dbReference type="EMBL" id="ACZM01000005">
    <property type="protein sequence ID" value="EHG21668.1"/>
    <property type="molecule type" value="Genomic_DNA"/>
</dbReference>
<name>G5GN07_9FIRM</name>
<gene>
    <name evidence="1" type="ORF">HMPREF9334_00638</name>
</gene>
<protein>
    <recommendedName>
        <fullName evidence="3">Nucleotidyl transferase AbiEii/AbiGii toxin family protein</fullName>
    </recommendedName>
</protein>
<dbReference type="PATRIC" id="fig|679201.3.peg.642"/>
<organism evidence="1 2">
    <name type="scientific">Selenomonas infelix ATCC 43532</name>
    <dbReference type="NCBI Taxonomy" id="679201"/>
    <lineage>
        <taxon>Bacteria</taxon>
        <taxon>Bacillati</taxon>
        <taxon>Bacillota</taxon>
        <taxon>Negativicutes</taxon>
        <taxon>Selenomonadales</taxon>
        <taxon>Selenomonadaceae</taxon>
        <taxon>Selenomonas</taxon>
    </lineage>
</organism>
<dbReference type="HOGENOM" id="CLU_096751_0_0_9"/>
<accession>G5GN07</accession>
<comment type="caution">
    <text evidence="1">The sequence shown here is derived from an EMBL/GenBank/DDBJ whole genome shotgun (WGS) entry which is preliminary data.</text>
</comment>
<dbReference type="Proteomes" id="UP000004129">
    <property type="component" value="Unassembled WGS sequence"/>
</dbReference>
<dbReference type="OrthoDB" id="2289258at2"/>
<dbReference type="STRING" id="679201.HMPREF9334_00638"/>
<evidence type="ECO:0008006" key="3">
    <source>
        <dbReference type="Google" id="ProtNLM"/>
    </source>
</evidence>
<keyword evidence="2" id="KW-1185">Reference proteome</keyword>
<dbReference type="RefSeq" id="WP_006692088.1">
    <property type="nucleotide sequence ID" value="NZ_JH376798.1"/>
</dbReference>
<reference evidence="1 2" key="1">
    <citation type="submission" date="2011-08" db="EMBL/GenBank/DDBJ databases">
        <title>The Genome Sequence of Selenomonas infelix ATCC 43532.</title>
        <authorList>
            <consortium name="The Broad Institute Genome Sequencing Platform"/>
            <person name="Earl A."/>
            <person name="Ward D."/>
            <person name="Feldgarden M."/>
            <person name="Gevers D."/>
            <person name="Izard J."/>
            <person name="Blanton J.M."/>
            <person name="Baranova O.V."/>
            <person name="Dewhirst F.E."/>
            <person name="Young S.K."/>
            <person name="Zeng Q."/>
            <person name="Gargeya S."/>
            <person name="Fitzgerald M."/>
            <person name="Haas B."/>
            <person name="Abouelleil A."/>
            <person name="Alvarado L."/>
            <person name="Arachchi H.M."/>
            <person name="Berlin A."/>
            <person name="Brown A."/>
            <person name="Chapman S.B."/>
            <person name="Chen Z."/>
            <person name="Dunbar C."/>
            <person name="Freedman E."/>
            <person name="Gearin G."/>
            <person name="Gellesch M."/>
            <person name="Goldberg J."/>
            <person name="Griggs A."/>
            <person name="Gujja S."/>
            <person name="Heiman D."/>
            <person name="Howarth C."/>
            <person name="Larson L."/>
            <person name="Lui A."/>
            <person name="MacDonald P.J.P."/>
            <person name="Montmayeur A."/>
            <person name="Murphy C."/>
            <person name="Neiman D."/>
            <person name="Pearson M."/>
            <person name="Priest M."/>
            <person name="Roberts A."/>
            <person name="Saif S."/>
            <person name="Shea T."/>
            <person name="Shenoy N."/>
            <person name="Sisk P."/>
            <person name="Stolte C."/>
            <person name="Sykes S."/>
            <person name="Wortman J."/>
            <person name="Nusbaum C."/>
            <person name="Birren B."/>
        </authorList>
    </citation>
    <scope>NUCLEOTIDE SEQUENCE [LARGE SCALE GENOMIC DNA]</scope>
    <source>
        <strain evidence="1 2">ATCC 43532</strain>
    </source>
</reference>
<sequence length="253" mass="29247">MIPGLLTFEQHFRMVREQYVIIGGTACDLLIHEQGGDFRATKDLDMVLIVETMTSNFGETFWAFIREAGYETWCRSDKTPQYYRFMNPKYDQYPKIIELFSRQPDYITPRSDIHLAPIHVDDDISSLSAILLNDVYYEFLRSGIVSSSVGVPVLDIPYLIAFKVKAWLDNRERMSQGEDVHRNDISKHKNDVLRLVSYVQPDITTPVPTEIYTDIDHFCNAMENEEINFKQLGLGNVSKEEVLQAIRESFTMG</sequence>
<evidence type="ECO:0000313" key="2">
    <source>
        <dbReference type="Proteomes" id="UP000004129"/>
    </source>
</evidence>
<dbReference type="AlphaFoldDB" id="G5GN07"/>